<evidence type="ECO:0000313" key="4">
    <source>
        <dbReference type="Proteomes" id="UP000053271"/>
    </source>
</evidence>
<dbReference type="SMART" id="SM00341">
    <property type="entry name" value="HRDC"/>
    <property type="match status" value="1"/>
</dbReference>
<dbReference type="InterPro" id="IPR044876">
    <property type="entry name" value="HRDC_dom_sf"/>
</dbReference>
<gene>
    <name evidence="3" type="ORF">AQJ30_05555</name>
</gene>
<feature type="domain" description="HRDC" evidence="2">
    <location>
        <begin position="204"/>
        <end position="284"/>
    </location>
</feature>
<dbReference type="InterPro" id="IPR002121">
    <property type="entry name" value="HRDC_dom"/>
</dbReference>
<dbReference type="STRING" id="68231.AQJ30_05555"/>
<name>A0A117QPS3_9ACTN</name>
<dbReference type="Pfam" id="PF00570">
    <property type="entry name" value="HRDC"/>
    <property type="match status" value="1"/>
</dbReference>
<dbReference type="GO" id="GO:0000166">
    <property type="term" value="F:nucleotide binding"/>
    <property type="evidence" value="ECO:0007669"/>
    <property type="project" value="InterPro"/>
</dbReference>
<dbReference type="Pfam" id="PF18305">
    <property type="entry name" value="DNA_pol_A_exoN"/>
    <property type="match status" value="1"/>
</dbReference>
<protein>
    <submittedName>
        <fullName evidence="3">3'-5' exonuclease</fullName>
    </submittedName>
</protein>
<dbReference type="Proteomes" id="UP000053271">
    <property type="component" value="Unassembled WGS sequence"/>
</dbReference>
<dbReference type="InterPro" id="IPR036397">
    <property type="entry name" value="RNaseH_sf"/>
</dbReference>
<dbReference type="PANTHER" id="PTHR47649">
    <property type="entry name" value="RIBONUCLEASE D"/>
    <property type="match status" value="1"/>
</dbReference>
<dbReference type="InterPro" id="IPR010997">
    <property type="entry name" value="HRDC-like_sf"/>
</dbReference>
<comment type="caution">
    <text evidence="3">The sequence shown here is derived from an EMBL/GenBank/DDBJ whole genome shotgun (WGS) entry which is preliminary data.</text>
</comment>
<dbReference type="Gene3D" id="1.10.150.80">
    <property type="entry name" value="HRDC domain"/>
    <property type="match status" value="2"/>
</dbReference>
<accession>A0A117QPS3</accession>
<reference evidence="3 4" key="1">
    <citation type="submission" date="2015-10" db="EMBL/GenBank/DDBJ databases">
        <title>Draft genome sequence of Streptomyces longwoodensis DSM 41677, type strain for the species Streptomyces longwoodensis.</title>
        <authorList>
            <person name="Ruckert C."/>
            <person name="Winkler A."/>
            <person name="Kalinowski J."/>
            <person name="Kampfer P."/>
            <person name="Glaeser S."/>
        </authorList>
    </citation>
    <scope>NUCLEOTIDE SEQUENCE [LARGE SCALE GENOMIC DNA]</scope>
    <source>
        <strain evidence="3 4">DSM 41677</strain>
    </source>
</reference>
<sequence>MIADEAGLAEVVAAFAAGTGPVAVDAERASGYRYGQRAYLVQLRREGAGTALIDPVACPDLSALGAALRDTEWVLHAATQDLPCLREIGMVPTRLFDTELAGRLAGFPRVGLGAMVEGVLGYVLEKGHSAVDWSTRPLPEPWLRYAALDVELLVDLRDALEKELDRQGKLEWAHQEFAAIAAAPPAEPRKDPWRRTSGMHKVRRRRQLAVVRELWEARDRIAQRRDVSPGKVLSDAAIVEAALALPANVHALAALSGFGHRMGRRQLEQWQAAVDRAKALPEAQLPQQGQSVAGPPPPRAWADKDPAAAARLSAARTAVSALAEELSMPQENLITPDTVRRVCWEPPQGVTADSVAEALVSHGARPWQVELVTPVLVTALSAQAV</sequence>
<proteinExistence type="predicted"/>
<dbReference type="GO" id="GO:0008408">
    <property type="term" value="F:3'-5' exonuclease activity"/>
    <property type="evidence" value="ECO:0007669"/>
    <property type="project" value="InterPro"/>
</dbReference>
<dbReference type="Pfam" id="PF01612">
    <property type="entry name" value="DNA_pol_A_exo1"/>
    <property type="match status" value="1"/>
</dbReference>
<dbReference type="SUPFAM" id="SSF47819">
    <property type="entry name" value="HRDC-like"/>
    <property type="match status" value="1"/>
</dbReference>
<dbReference type="InterPro" id="IPR051086">
    <property type="entry name" value="RNase_D-like"/>
</dbReference>
<evidence type="ECO:0000256" key="1">
    <source>
        <dbReference type="SAM" id="MobiDB-lite"/>
    </source>
</evidence>
<dbReference type="GO" id="GO:0003676">
    <property type="term" value="F:nucleic acid binding"/>
    <property type="evidence" value="ECO:0007669"/>
    <property type="project" value="InterPro"/>
</dbReference>
<feature type="region of interest" description="Disordered" evidence="1">
    <location>
        <begin position="282"/>
        <end position="304"/>
    </location>
</feature>
<dbReference type="InterPro" id="IPR041605">
    <property type="entry name" value="Exo_C"/>
</dbReference>
<dbReference type="CDD" id="cd06142">
    <property type="entry name" value="RNaseD_exo"/>
    <property type="match status" value="1"/>
</dbReference>
<dbReference type="PROSITE" id="PS50967">
    <property type="entry name" value="HRDC"/>
    <property type="match status" value="1"/>
</dbReference>
<dbReference type="SMART" id="SM00474">
    <property type="entry name" value="35EXOc"/>
    <property type="match status" value="1"/>
</dbReference>
<dbReference type="SUPFAM" id="SSF53098">
    <property type="entry name" value="Ribonuclease H-like"/>
    <property type="match status" value="1"/>
</dbReference>
<dbReference type="EMBL" id="LMWS01000008">
    <property type="protein sequence ID" value="KUN40149.1"/>
    <property type="molecule type" value="Genomic_DNA"/>
</dbReference>
<dbReference type="PANTHER" id="PTHR47649:SF1">
    <property type="entry name" value="RIBONUCLEASE D"/>
    <property type="match status" value="1"/>
</dbReference>
<keyword evidence="3" id="KW-0269">Exonuclease</keyword>
<dbReference type="Gene3D" id="3.30.420.10">
    <property type="entry name" value="Ribonuclease H-like superfamily/Ribonuclease H"/>
    <property type="match status" value="1"/>
</dbReference>
<evidence type="ECO:0000313" key="3">
    <source>
        <dbReference type="EMBL" id="KUN40149.1"/>
    </source>
</evidence>
<dbReference type="AlphaFoldDB" id="A0A117QPS3"/>
<dbReference type="InterPro" id="IPR012337">
    <property type="entry name" value="RNaseH-like_sf"/>
</dbReference>
<keyword evidence="4" id="KW-1185">Reference proteome</keyword>
<dbReference type="GO" id="GO:0006139">
    <property type="term" value="P:nucleobase-containing compound metabolic process"/>
    <property type="evidence" value="ECO:0007669"/>
    <property type="project" value="InterPro"/>
</dbReference>
<keyword evidence="3" id="KW-0540">Nuclease</keyword>
<organism evidence="3 4">
    <name type="scientific">Streptomyces longwoodensis</name>
    <dbReference type="NCBI Taxonomy" id="68231"/>
    <lineage>
        <taxon>Bacteria</taxon>
        <taxon>Bacillati</taxon>
        <taxon>Actinomycetota</taxon>
        <taxon>Actinomycetes</taxon>
        <taxon>Kitasatosporales</taxon>
        <taxon>Streptomycetaceae</taxon>
        <taxon>Streptomyces</taxon>
    </lineage>
</organism>
<dbReference type="InterPro" id="IPR002562">
    <property type="entry name" value="3'-5'_exonuclease_dom"/>
</dbReference>
<evidence type="ECO:0000259" key="2">
    <source>
        <dbReference type="PROSITE" id="PS50967"/>
    </source>
</evidence>
<keyword evidence="3" id="KW-0378">Hydrolase</keyword>